<comment type="catalytic activity">
    <reaction evidence="6">
        <text>N(6)-biotinyl-L-lysyl-[protein] + hydrogencarbonate + ATP = N(6)-carboxybiotinyl-L-lysyl-[protein] + ADP + phosphate + H(+)</text>
        <dbReference type="Rhea" id="RHEA:13501"/>
        <dbReference type="Rhea" id="RHEA-COMP:10505"/>
        <dbReference type="Rhea" id="RHEA-COMP:10506"/>
        <dbReference type="ChEBI" id="CHEBI:15378"/>
        <dbReference type="ChEBI" id="CHEBI:17544"/>
        <dbReference type="ChEBI" id="CHEBI:30616"/>
        <dbReference type="ChEBI" id="CHEBI:43474"/>
        <dbReference type="ChEBI" id="CHEBI:83144"/>
        <dbReference type="ChEBI" id="CHEBI:83145"/>
        <dbReference type="ChEBI" id="CHEBI:456216"/>
        <dbReference type="EC" id="6.3.4.14"/>
    </reaction>
</comment>
<gene>
    <name evidence="10" type="ORF">D8S82_00485</name>
</gene>
<evidence type="ECO:0000259" key="9">
    <source>
        <dbReference type="PROSITE" id="PS50979"/>
    </source>
</evidence>
<dbReference type="GO" id="GO:0005524">
    <property type="term" value="F:ATP binding"/>
    <property type="evidence" value="ECO:0007669"/>
    <property type="project" value="UniProtKB-UniRule"/>
</dbReference>
<dbReference type="PROSITE" id="PS50979">
    <property type="entry name" value="BC"/>
    <property type="match status" value="1"/>
</dbReference>
<dbReference type="GO" id="GO:0004075">
    <property type="term" value="F:biotin carboxylase activity"/>
    <property type="evidence" value="ECO:0007669"/>
    <property type="project" value="UniProtKB-EC"/>
</dbReference>
<sequence length="452" mass="48032">MKRLLVANRGEIAVRIIRTAHEVGLETVLAASEPDRASLAAELSDYVSVIGPAQAGKSYLNSAAVIEALKASGADAVHPGYGFLSEDAEFARMVEAAGATWVGPSPDSIALMGNKAAARQAAKDAGVPVLVGSDGAVGPEDDVEAIAESIGYPLLIKASAGGGGRGIRIVESAEKLAGEIQLAVAEAGAAFGDPAVYLERFIDKARHVEVQILGDGVDVVHLFDRDCSLQRRQQKIVEETPAPNLPSHLRDQMLTAATDLGRRCRYRGAGTVEFLYDEARGEICFIEMNTRLQVEHPVTEMITGIDLVREQLRIAGGERLGYDQSAITRNGHAIEMRINAENPAQGFMPSPGTITEIRYPGGPGVRVDSGVVSGSAVSPYYDSLVAKVSVWHSDRPSAIARARRALSELRITGVDTTAVYLEAVLAHRAVADATHHTKFLEQSAEQLLQGTA</sequence>
<dbReference type="Gene3D" id="3.30.470.20">
    <property type="entry name" value="ATP-grasp fold, B domain"/>
    <property type="match status" value="1"/>
</dbReference>
<dbReference type="SMART" id="SM00878">
    <property type="entry name" value="Biotin_carb_C"/>
    <property type="match status" value="1"/>
</dbReference>
<feature type="domain" description="Biotin carboxylation" evidence="9">
    <location>
        <begin position="1"/>
        <end position="445"/>
    </location>
</feature>
<keyword evidence="5 7" id="KW-0067">ATP-binding</keyword>
<dbReference type="InterPro" id="IPR051602">
    <property type="entry name" value="ACC_Biotin_Carboxylase"/>
</dbReference>
<evidence type="ECO:0000313" key="11">
    <source>
        <dbReference type="Proteomes" id="UP000315759"/>
    </source>
</evidence>
<dbReference type="RefSeq" id="WP_142549806.1">
    <property type="nucleotide sequence ID" value="NZ_VIFX01000001.1"/>
</dbReference>
<dbReference type="NCBIfam" id="NF006367">
    <property type="entry name" value="PRK08591.1"/>
    <property type="match status" value="1"/>
</dbReference>
<proteinExistence type="predicted"/>
<evidence type="ECO:0000256" key="7">
    <source>
        <dbReference type="PROSITE-ProRule" id="PRU00409"/>
    </source>
</evidence>
<dbReference type="Pfam" id="PF02785">
    <property type="entry name" value="Biotin_carb_C"/>
    <property type="match status" value="1"/>
</dbReference>
<dbReference type="Proteomes" id="UP000315759">
    <property type="component" value="Unassembled WGS sequence"/>
</dbReference>
<feature type="domain" description="ATP-grasp" evidence="8">
    <location>
        <begin position="119"/>
        <end position="316"/>
    </location>
</feature>
<dbReference type="SUPFAM" id="SSF56059">
    <property type="entry name" value="Glutathione synthetase ATP-binding domain-like"/>
    <property type="match status" value="1"/>
</dbReference>
<evidence type="ECO:0000256" key="3">
    <source>
        <dbReference type="ARBA" id="ARBA00022598"/>
    </source>
</evidence>
<dbReference type="InterPro" id="IPR016185">
    <property type="entry name" value="PreATP-grasp_dom_sf"/>
</dbReference>
<accession>A0A544W8E6</accession>
<comment type="function">
    <text evidence="1">This protein is a component of the acetyl coenzyme A carboxylase complex; first, biotin carboxylase catalyzes the carboxylation of the carrier protein and then the transcarboxylase transfers the carboxyl group to form malonyl-CoA.</text>
</comment>
<name>A0A544W8E6_9MYCO</name>
<dbReference type="AlphaFoldDB" id="A0A544W8E6"/>
<evidence type="ECO:0000256" key="4">
    <source>
        <dbReference type="ARBA" id="ARBA00022741"/>
    </source>
</evidence>
<dbReference type="PANTHER" id="PTHR48095">
    <property type="entry name" value="PYRUVATE CARBOXYLASE SUBUNIT A"/>
    <property type="match status" value="1"/>
</dbReference>
<dbReference type="SUPFAM" id="SSF51246">
    <property type="entry name" value="Rudiment single hybrid motif"/>
    <property type="match status" value="1"/>
</dbReference>
<dbReference type="SUPFAM" id="SSF52440">
    <property type="entry name" value="PreATP-grasp domain"/>
    <property type="match status" value="1"/>
</dbReference>
<dbReference type="InterPro" id="IPR011761">
    <property type="entry name" value="ATP-grasp"/>
</dbReference>
<dbReference type="InterPro" id="IPR011764">
    <property type="entry name" value="Biotin_carboxylation_dom"/>
</dbReference>
<dbReference type="Pfam" id="PF02786">
    <property type="entry name" value="CPSase_L_D2"/>
    <property type="match status" value="1"/>
</dbReference>
<dbReference type="PROSITE" id="PS50975">
    <property type="entry name" value="ATP_GRASP"/>
    <property type="match status" value="1"/>
</dbReference>
<protein>
    <recommendedName>
        <fullName evidence="2">biotin carboxylase</fullName>
        <ecNumber evidence="2">6.3.4.14</ecNumber>
    </recommendedName>
</protein>
<dbReference type="InterPro" id="IPR011054">
    <property type="entry name" value="Rudment_hybrid_motif"/>
</dbReference>
<dbReference type="InterPro" id="IPR005479">
    <property type="entry name" value="CPAse_ATP-bd"/>
</dbReference>
<evidence type="ECO:0000256" key="5">
    <source>
        <dbReference type="ARBA" id="ARBA00022840"/>
    </source>
</evidence>
<dbReference type="GO" id="GO:0046872">
    <property type="term" value="F:metal ion binding"/>
    <property type="evidence" value="ECO:0007669"/>
    <property type="project" value="InterPro"/>
</dbReference>
<comment type="caution">
    <text evidence="10">The sequence shown here is derived from an EMBL/GenBank/DDBJ whole genome shotgun (WGS) entry which is preliminary data.</text>
</comment>
<evidence type="ECO:0000256" key="1">
    <source>
        <dbReference type="ARBA" id="ARBA00003761"/>
    </source>
</evidence>
<dbReference type="PANTHER" id="PTHR48095:SF2">
    <property type="entry name" value="BIOTIN CARBOXYLASE, CHLOROPLASTIC"/>
    <property type="match status" value="1"/>
</dbReference>
<dbReference type="InterPro" id="IPR005481">
    <property type="entry name" value="BC-like_N"/>
</dbReference>
<dbReference type="EMBL" id="VIFX01000001">
    <property type="protein sequence ID" value="TQR88521.1"/>
    <property type="molecule type" value="Genomic_DNA"/>
</dbReference>
<keyword evidence="11" id="KW-1185">Reference proteome</keyword>
<dbReference type="EC" id="6.3.4.14" evidence="2"/>
<evidence type="ECO:0000313" key="10">
    <source>
        <dbReference type="EMBL" id="TQR88521.1"/>
    </source>
</evidence>
<dbReference type="Pfam" id="PF00289">
    <property type="entry name" value="Biotin_carb_N"/>
    <property type="match status" value="1"/>
</dbReference>
<evidence type="ECO:0000256" key="6">
    <source>
        <dbReference type="ARBA" id="ARBA00048600"/>
    </source>
</evidence>
<evidence type="ECO:0000259" key="8">
    <source>
        <dbReference type="PROSITE" id="PS50975"/>
    </source>
</evidence>
<dbReference type="InterPro" id="IPR005482">
    <property type="entry name" value="Biotin_COase_C"/>
</dbReference>
<dbReference type="FunFam" id="3.30.1490.20:FF:000003">
    <property type="entry name" value="acetyl-CoA carboxylase isoform X1"/>
    <property type="match status" value="1"/>
</dbReference>
<evidence type="ECO:0000256" key="2">
    <source>
        <dbReference type="ARBA" id="ARBA00013263"/>
    </source>
</evidence>
<dbReference type="PROSITE" id="PS00867">
    <property type="entry name" value="CPSASE_2"/>
    <property type="match status" value="1"/>
</dbReference>
<keyword evidence="3" id="KW-0436">Ligase</keyword>
<dbReference type="PROSITE" id="PS00866">
    <property type="entry name" value="CPSASE_1"/>
    <property type="match status" value="1"/>
</dbReference>
<keyword evidence="4 7" id="KW-0547">Nucleotide-binding</keyword>
<reference evidence="10 11" key="1">
    <citation type="submission" date="2018-10" db="EMBL/GenBank/DDBJ databases">
        <title>Draft genome of Mycobacterium hodleri strain B.</title>
        <authorList>
            <person name="Amande T.J."/>
            <person name="Mcgenity T.J."/>
        </authorList>
    </citation>
    <scope>NUCLEOTIDE SEQUENCE [LARGE SCALE GENOMIC DNA]</scope>
    <source>
        <strain evidence="10 11">B</strain>
    </source>
</reference>
<organism evidence="10 11">
    <name type="scientific">Mycolicibacterium hodleri</name>
    <dbReference type="NCBI Taxonomy" id="49897"/>
    <lineage>
        <taxon>Bacteria</taxon>
        <taxon>Bacillati</taxon>
        <taxon>Actinomycetota</taxon>
        <taxon>Actinomycetes</taxon>
        <taxon>Mycobacteriales</taxon>
        <taxon>Mycobacteriaceae</taxon>
        <taxon>Mycolicibacterium</taxon>
    </lineage>
</organism>